<dbReference type="PANTHER" id="PTHR45833:SF1">
    <property type="entry name" value="METHIONINE SYNTHASE"/>
    <property type="match status" value="1"/>
</dbReference>
<evidence type="ECO:0000313" key="6">
    <source>
        <dbReference type="EMBL" id="ABR56182.1"/>
    </source>
</evidence>
<evidence type="ECO:0000259" key="5">
    <source>
        <dbReference type="PROSITE" id="PS51337"/>
    </source>
</evidence>
<dbReference type="STRING" id="419665.Maeo_0597"/>
<dbReference type="KEGG" id="mae:Maeo_0597"/>
<evidence type="ECO:0000256" key="1">
    <source>
        <dbReference type="ARBA" id="ARBA00010854"/>
    </source>
</evidence>
<dbReference type="OrthoDB" id="134276at2157"/>
<organism evidence="6 7">
    <name type="scientific">Methanococcus aeolicus (strain ATCC BAA-1280 / DSM 17508 / OCM 812 / Nankai-3)</name>
    <dbReference type="NCBI Taxonomy" id="419665"/>
    <lineage>
        <taxon>Archaea</taxon>
        <taxon>Methanobacteriati</taxon>
        <taxon>Methanobacteriota</taxon>
        <taxon>Methanomada group</taxon>
        <taxon>Methanococci</taxon>
        <taxon>Methanococcales</taxon>
        <taxon>Methanococcaceae</taxon>
        <taxon>Methanococcus</taxon>
    </lineage>
</organism>
<dbReference type="PROSITE" id="PS51332">
    <property type="entry name" value="B12_BINDING"/>
    <property type="match status" value="1"/>
</dbReference>
<dbReference type="FunFam" id="3.40.50.280:FF:000003">
    <property type="entry name" value="Dimethylamine methyltransferase corrinoid protein"/>
    <property type="match status" value="1"/>
</dbReference>
<dbReference type="eggNOG" id="arCOG02028">
    <property type="taxonomic scope" value="Archaea"/>
</dbReference>
<keyword evidence="7" id="KW-1185">Reference proteome</keyword>
<dbReference type="InterPro" id="IPR036724">
    <property type="entry name" value="Cobalamin-bd_sf"/>
</dbReference>
<keyword evidence="3" id="KW-0170">Cobalt</keyword>
<dbReference type="Gene3D" id="3.40.50.280">
    <property type="entry name" value="Cobalamin-binding domain"/>
    <property type="match status" value="1"/>
</dbReference>
<dbReference type="SUPFAM" id="SSF52242">
    <property type="entry name" value="Cobalamin (vitamin B12)-binding domain"/>
    <property type="match status" value="1"/>
</dbReference>
<dbReference type="CDD" id="cd02070">
    <property type="entry name" value="corrinoid_protein_B12-BD"/>
    <property type="match status" value="1"/>
</dbReference>
<dbReference type="PANTHER" id="PTHR45833">
    <property type="entry name" value="METHIONINE SYNTHASE"/>
    <property type="match status" value="1"/>
</dbReference>
<protein>
    <submittedName>
        <fullName evidence="6">Cobalamin B12-binding domain protein</fullName>
    </submittedName>
</protein>
<dbReference type="RefSeq" id="WP_011973314.1">
    <property type="nucleotide sequence ID" value="NC_009635.1"/>
</dbReference>
<dbReference type="GO" id="GO:0046653">
    <property type="term" value="P:tetrahydrofolate metabolic process"/>
    <property type="evidence" value="ECO:0007669"/>
    <property type="project" value="TreeGrafter"/>
</dbReference>
<gene>
    <name evidence="6" type="ordered locus">Maeo_0597</name>
</gene>
<dbReference type="GO" id="GO:0050667">
    <property type="term" value="P:homocysteine metabolic process"/>
    <property type="evidence" value="ECO:0007669"/>
    <property type="project" value="TreeGrafter"/>
</dbReference>
<evidence type="ECO:0000256" key="2">
    <source>
        <dbReference type="ARBA" id="ARBA00022723"/>
    </source>
</evidence>
<sequence>MSAEILNKLAESVVNLDENGALNAAHDALKTGIPAQVAIIEGLCEGMKLVGKKYEEKEYFVPEVLMASNAMNKAVDVLKPHVIIDEDDIPAKIVMGVIQGDIHEIGKNIVAMMTEAGGFEIHDLGRNVQCEKFVDYAIENNADIIMMSTMMTTTMYNMKKVIGILEEKGVRDKFIVMIGGGPVSSAFAKEIGADAYTENANEALNVAKELYKKRNNGQ</sequence>
<dbReference type="GO" id="GO:0005829">
    <property type="term" value="C:cytosol"/>
    <property type="evidence" value="ECO:0007669"/>
    <property type="project" value="TreeGrafter"/>
</dbReference>
<dbReference type="GO" id="GO:0046872">
    <property type="term" value="F:metal ion binding"/>
    <property type="evidence" value="ECO:0007669"/>
    <property type="project" value="UniProtKB-KW"/>
</dbReference>
<feature type="domain" description="B12-binding N-terminal" evidence="5">
    <location>
        <begin position="1"/>
        <end position="90"/>
    </location>
</feature>
<accession>A6UUL0</accession>
<dbReference type="Pfam" id="PF02310">
    <property type="entry name" value="B12-binding"/>
    <property type="match status" value="1"/>
</dbReference>
<evidence type="ECO:0000313" key="7">
    <source>
        <dbReference type="Proteomes" id="UP000001106"/>
    </source>
</evidence>
<dbReference type="Pfam" id="PF02607">
    <property type="entry name" value="B12-binding_2"/>
    <property type="match status" value="1"/>
</dbReference>
<dbReference type="Proteomes" id="UP000001106">
    <property type="component" value="Chromosome"/>
</dbReference>
<dbReference type="InterPro" id="IPR003759">
    <property type="entry name" value="Cbl-bd_cap"/>
</dbReference>
<dbReference type="EMBL" id="CP000743">
    <property type="protein sequence ID" value="ABR56182.1"/>
    <property type="molecule type" value="Genomic_DNA"/>
</dbReference>
<dbReference type="PROSITE" id="PS51337">
    <property type="entry name" value="B12_BINDING_NTER"/>
    <property type="match status" value="1"/>
</dbReference>
<dbReference type="HOGENOM" id="CLU_082102_2_0_2"/>
<comment type="similarity">
    <text evidence="1">Belongs to the methylamine corrinoid protein family.</text>
</comment>
<dbReference type="AlphaFoldDB" id="A6UUL0"/>
<dbReference type="SUPFAM" id="SSF47644">
    <property type="entry name" value="Methionine synthase domain"/>
    <property type="match status" value="1"/>
</dbReference>
<evidence type="ECO:0000256" key="3">
    <source>
        <dbReference type="ARBA" id="ARBA00023285"/>
    </source>
</evidence>
<dbReference type="Gene3D" id="1.10.1240.10">
    <property type="entry name" value="Methionine synthase domain"/>
    <property type="match status" value="1"/>
</dbReference>
<name>A6UUL0_META3</name>
<dbReference type="SMART" id="SM01018">
    <property type="entry name" value="B12-binding_2"/>
    <property type="match status" value="1"/>
</dbReference>
<evidence type="ECO:0000259" key="4">
    <source>
        <dbReference type="PROSITE" id="PS51332"/>
    </source>
</evidence>
<dbReference type="InterPro" id="IPR036594">
    <property type="entry name" value="Meth_synthase_dom"/>
</dbReference>
<dbReference type="InterPro" id="IPR006158">
    <property type="entry name" value="Cobalamin-bd"/>
</dbReference>
<dbReference type="InterPro" id="IPR050554">
    <property type="entry name" value="Met_Synthase/Corrinoid"/>
</dbReference>
<feature type="domain" description="B12-binding" evidence="4">
    <location>
        <begin position="90"/>
        <end position="218"/>
    </location>
</feature>
<keyword evidence="2" id="KW-0479">Metal-binding</keyword>
<dbReference type="GeneID" id="5327498"/>
<proteinExistence type="inferred from homology"/>
<reference evidence="6" key="1">
    <citation type="submission" date="2007-06" db="EMBL/GenBank/DDBJ databases">
        <title>Complete sequence of Methanococcus aeolicus Nankai-3.</title>
        <authorList>
            <consortium name="US DOE Joint Genome Institute"/>
            <person name="Copeland A."/>
            <person name="Lucas S."/>
            <person name="Lapidus A."/>
            <person name="Barry K."/>
            <person name="Glavina del Rio T."/>
            <person name="Dalin E."/>
            <person name="Tice H."/>
            <person name="Pitluck S."/>
            <person name="Chain P."/>
            <person name="Malfatti S."/>
            <person name="Shin M."/>
            <person name="Vergez L."/>
            <person name="Schmutz J."/>
            <person name="Larimer F."/>
            <person name="Land M."/>
            <person name="Hauser L."/>
            <person name="Kyrpides N."/>
            <person name="Lykidis A."/>
            <person name="Sieprawska-Lupa M."/>
            <person name="Whitman W.B."/>
            <person name="Richardson P."/>
        </authorList>
    </citation>
    <scope>NUCLEOTIDE SEQUENCE [LARGE SCALE GENOMIC DNA]</scope>
    <source>
        <strain evidence="6">Nankai-3</strain>
    </source>
</reference>
<dbReference type="GO" id="GO:0008705">
    <property type="term" value="F:methionine synthase activity"/>
    <property type="evidence" value="ECO:0007669"/>
    <property type="project" value="TreeGrafter"/>
</dbReference>
<dbReference type="GO" id="GO:0031419">
    <property type="term" value="F:cobalamin binding"/>
    <property type="evidence" value="ECO:0007669"/>
    <property type="project" value="InterPro"/>
</dbReference>